<organism evidence="1 2">
    <name type="scientific">Stutzerimonas stutzeri</name>
    <name type="common">Pseudomonas stutzeri</name>
    <dbReference type="NCBI Taxonomy" id="316"/>
    <lineage>
        <taxon>Bacteria</taxon>
        <taxon>Pseudomonadati</taxon>
        <taxon>Pseudomonadota</taxon>
        <taxon>Gammaproteobacteria</taxon>
        <taxon>Pseudomonadales</taxon>
        <taxon>Pseudomonadaceae</taxon>
        <taxon>Stutzerimonas</taxon>
    </lineage>
</organism>
<reference evidence="1" key="1">
    <citation type="submission" date="2022-09" db="EMBL/GenBank/DDBJ databases">
        <title>Intensive care unit water sources are persistently colonized with multi-drug resistant bacteria and are the site of extensive horizontal gene transfer of antibiotic resistance genes.</title>
        <authorList>
            <person name="Diorio-Toth L."/>
        </authorList>
    </citation>
    <scope>NUCLEOTIDE SEQUENCE</scope>
    <source>
        <strain evidence="1">GD04147</strain>
    </source>
</reference>
<proteinExistence type="predicted"/>
<comment type="caution">
    <text evidence="1">The sequence shown here is derived from an EMBL/GenBank/DDBJ whole genome shotgun (WGS) entry which is preliminary data.</text>
</comment>
<accession>A0AA42KN30</accession>
<dbReference type="AlphaFoldDB" id="A0AA42KN30"/>
<dbReference type="Proteomes" id="UP001158076">
    <property type="component" value="Unassembled WGS sequence"/>
</dbReference>
<evidence type="ECO:0000313" key="1">
    <source>
        <dbReference type="EMBL" id="MDH0145151.1"/>
    </source>
</evidence>
<gene>
    <name evidence="1" type="ORF">N7335_01960</name>
</gene>
<protein>
    <submittedName>
        <fullName evidence="1">Uncharacterized protein</fullName>
    </submittedName>
</protein>
<dbReference type="EMBL" id="JAODZE010000001">
    <property type="protein sequence ID" value="MDH0145151.1"/>
    <property type="molecule type" value="Genomic_DNA"/>
</dbReference>
<dbReference type="RefSeq" id="WP_279647928.1">
    <property type="nucleotide sequence ID" value="NZ_JAODZE010000001.1"/>
</dbReference>
<evidence type="ECO:0000313" key="2">
    <source>
        <dbReference type="Proteomes" id="UP001158076"/>
    </source>
</evidence>
<sequence length="414" mass="45259">MTNKTISELPNFTGDTSMRLHVHKPGSSESLSLNDIGNLVTTGEGLQTGDVVLRPTGFYADALECDGAVYEKSVAPILSAKLNDYADSGVTPVGINANSETRFETVVFRQIYKLGNYVLAVNNSGNGFYFYNGKTKVYSVNEYGAGSGMAKTRRAFYCVVKAASTQWRMYKYNDLTIRATAYHSTSQFSLVGIAEYYGEFDVAVVSDSTGFRFVKTNALGDSSYSVIHSLGLEYDIKSFVRVGAKYFVIATVDGESGLYEIILSDTELTFQLHIAGYTSILEGESSYIYAIKGNAGIYQVSPDTKQELLLTQSDLSYKYKQYGDAMFIYTASAGTYISFDMMRTWVKGPTLSGYNDCDYSNGEFVFVGGSGTTGSVNGQSGTIQMNAASFAGDLYFKVPNISSMAPNFKQYILK</sequence>
<name>A0AA42KN30_STUST</name>